<gene>
    <name evidence="1" type="ORF">H9980_04215</name>
</gene>
<protein>
    <submittedName>
        <fullName evidence="1">Ribonuclease H-like domain-containing protein</fullName>
    </submittedName>
</protein>
<reference evidence="1" key="1">
    <citation type="journal article" date="2021" name="PeerJ">
        <title>Extensive microbial diversity within the chicken gut microbiome revealed by metagenomics and culture.</title>
        <authorList>
            <person name="Gilroy R."/>
            <person name="Ravi A."/>
            <person name="Getino M."/>
            <person name="Pursley I."/>
            <person name="Horton D.L."/>
            <person name="Alikhan N.F."/>
            <person name="Baker D."/>
            <person name="Gharbi K."/>
            <person name="Hall N."/>
            <person name="Watson M."/>
            <person name="Adriaenssens E.M."/>
            <person name="Foster-Nyarko E."/>
            <person name="Jarju S."/>
            <person name="Secka A."/>
            <person name="Antonio M."/>
            <person name="Oren A."/>
            <person name="Chaudhuri R.R."/>
            <person name="La Ragione R."/>
            <person name="Hildebrand F."/>
            <person name="Pallen M.J."/>
        </authorList>
    </citation>
    <scope>NUCLEOTIDE SEQUENCE</scope>
    <source>
        <strain evidence="1">ChiGjej1B1-14440</strain>
    </source>
</reference>
<reference evidence="1" key="2">
    <citation type="submission" date="2021-04" db="EMBL/GenBank/DDBJ databases">
        <authorList>
            <person name="Gilroy R."/>
        </authorList>
    </citation>
    <scope>NUCLEOTIDE SEQUENCE</scope>
    <source>
        <strain evidence="1">ChiGjej1B1-14440</strain>
    </source>
</reference>
<accession>A0A9D2BMQ3</accession>
<organism evidence="1 2">
    <name type="scientific">Candidatus Erysipelatoclostridium merdavium</name>
    <dbReference type="NCBI Taxonomy" id="2838566"/>
    <lineage>
        <taxon>Bacteria</taxon>
        <taxon>Bacillati</taxon>
        <taxon>Bacillota</taxon>
        <taxon>Erysipelotrichia</taxon>
        <taxon>Erysipelotrichales</taxon>
        <taxon>Erysipelotrichales incertae sedis</taxon>
    </lineage>
</organism>
<dbReference type="EMBL" id="DXET01000095">
    <property type="protein sequence ID" value="HIX81162.1"/>
    <property type="molecule type" value="Genomic_DNA"/>
</dbReference>
<name>A0A9D2BMQ3_9FIRM</name>
<evidence type="ECO:0000313" key="2">
    <source>
        <dbReference type="Proteomes" id="UP000886724"/>
    </source>
</evidence>
<comment type="caution">
    <text evidence="1">The sequence shown here is derived from an EMBL/GenBank/DDBJ whole genome shotgun (WGS) entry which is preliminary data.</text>
</comment>
<evidence type="ECO:0000313" key="1">
    <source>
        <dbReference type="EMBL" id="HIX81162.1"/>
    </source>
</evidence>
<feature type="non-terminal residue" evidence="1">
    <location>
        <position position="66"/>
    </location>
</feature>
<sequence>MPPHILFEKEKEYLRPLPNKVMLDSYVDNVITQIVPPTLLVTYNGSGYSVPTKFINKRVKLVPIEN</sequence>
<dbReference type="Proteomes" id="UP000886724">
    <property type="component" value="Unassembled WGS sequence"/>
</dbReference>
<dbReference type="AlphaFoldDB" id="A0A9D2BMQ3"/>
<proteinExistence type="predicted"/>